<dbReference type="PANTHER" id="PTHR40080">
    <property type="entry name" value="LMO1763 PROTEIN"/>
    <property type="match status" value="1"/>
</dbReference>
<dbReference type="InterPro" id="IPR038116">
    <property type="entry name" value="TrpR-like_sf"/>
</dbReference>
<dbReference type="Gene3D" id="1.10.1270.10">
    <property type="entry name" value="TrpR-like"/>
    <property type="match status" value="1"/>
</dbReference>
<dbReference type="InterPro" id="IPR010921">
    <property type="entry name" value="Trp_repressor/repl_initiator"/>
</dbReference>
<name>A0A645HVX9_9ZZZZ</name>
<dbReference type="Pfam" id="PF01371">
    <property type="entry name" value="Trp_repressor"/>
    <property type="match status" value="1"/>
</dbReference>
<accession>A0A645HVX9</accession>
<evidence type="ECO:0000313" key="2">
    <source>
        <dbReference type="EMBL" id="MPN42622.1"/>
    </source>
</evidence>
<reference evidence="2" key="1">
    <citation type="submission" date="2019-08" db="EMBL/GenBank/DDBJ databases">
        <authorList>
            <person name="Kucharzyk K."/>
            <person name="Murdoch R.W."/>
            <person name="Higgins S."/>
            <person name="Loffler F."/>
        </authorList>
    </citation>
    <scope>NUCLEOTIDE SEQUENCE</scope>
</reference>
<protein>
    <submittedName>
        <fullName evidence="2">Uncharacterized protein</fullName>
    </submittedName>
</protein>
<evidence type="ECO:0000256" key="1">
    <source>
        <dbReference type="SAM" id="MobiDB-lite"/>
    </source>
</evidence>
<gene>
    <name evidence="2" type="ORF">SDC9_190179</name>
</gene>
<dbReference type="InterPro" id="IPR000831">
    <property type="entry name" value="Trp_repress"/>
</dbReference>
<dbReference type="InterPro" id="IPR013368">
    <property type="entry name" value="YecD_YerC"/>
</dbReference>
<comment type="caution">
    <text evidence="2">The sequence shown here is derived from an EMBL/GenBank/DDBJ whole genome shotgun (WGS) entry which is preliminary data.</text>
</comment>
<organism evidence="2">
    <name type="scientific">bioreactor metagenome</name>
    <dbReference type="NCBI Taxonomy" id="1076179"/>
    <lineage>
        <taxon>unclassified sequences</taxon>
        <taxon>metagenomes</taxon>
        <taxon>ecological metagenomes</taxon>
    </lineage>
</organism>
<dbReference type="NCBIfam" id="TIGR02531">
    <property type="entry name" value="yecD_yerC"/>
    <property type="match status" value="1"/>
</dbReference>
<dbReference type="AlphaFoldDB" id="A0A645HVX9"/>
<sequence>MLTNPVSFEGGMALTYASRLQDPMVDDLYEAVLSLENREECYRFFEDLCTVGEIKAMAQRWKVVRMLTEDRTYSDIIEETGVSTATISRVKKCLYYGADGYRQILDRQLAPKKQDEPKAGKKQTKNSI</sequence>
<dbReference type="PANTHER" id="PTHR40080:SF1">
    <property type="entry name" value="TRPR-LIKE PROTEIN YERC_YECD"/>
    <property type="match status" value="1"/>
</dbReference>
<dbReference type="GO" id="GO:0043565">
    <property type="term" value="F:sequence-specific DNA binding"/>
    <property type="evidence" value="ECO:0007669"/>
    <property type="project" value="InterPro"/>
</dbReference>
<dbReference type="GO" id="GO:0003700">
    <property type="term" value="F:DNA-binding transcription factor activity"/>
    <property type="evidence" value="ECO:0007669"/>
    <property type="project" value="InterPro"/>
</dbReference>
<dbReference type="EMBL" id="VSSQ01100483">
    <property type="protein sequence ID" value="MPN42622.1"/>
    <property type="molecule type" value="Genomic_DNA"/>
</dbReference>
<proteinExistence type="predicted"/>
<dbReference type="SUPFAM" id="SSF48295">
    <property type="entry name" value="TrpR-like"/>
    <property type="match status" value="1"/>
</dbReference>
<feature type="region of interest" description="Disordered" evidence="1">
    <location>
        <begin position="109"/>
        <end position="128"/>
    </location>
</feature>